<dbReference type="InterPro" id="IPR014284">
    <property type="entry name" value="RNA_pol_sigma-70_dom"/>
</dbReference>
<keyword evidence="3" id="KW-1185">Reference proteome</keyword>
<sequence length="152" mass="18421">MKSIESVLEDYDRMIHHIIHKYHIRDVEGEFFQEGLIAVWHAFQTYDESKSKFSTYVYSCIARRLLNRIQKENREKDQFQTWLDQVTMEDIMIEDELDIDTQMLIDIQEVLSQKQWCWFVEFILRDQSVHDIADKYRVTDNAVKNWGEIRPA</sequence>
<dbReference type="GO" id="GO:0006352">
    <property type="term" value="P:DNA-templated transcription initiation"/>
    <property type="evidence" value="ECO:0007669"/>
    <property type="project" value="InterPro"/>
</dbReference>
<protein>
    <recommendedName>
        <fullName evidence="1">RNA polymerase sigma-70 region 2 domain-containing protein</fullName>
    </recommendedName>
</protein>
<dbReference type="Gene3D" id="1.10.1740.10">
    <property type="match status" value="1"/>
</dbReference>
<proteinExistence type="predicted"/>
<feature type="domain" description="RNA polymerase sigma-70 region 2" evidence="1">
    <location>
        <begin position="9"/>
        <end position="74"/>
    </location>
</feature>
<gene>
    <name evidence="2" type="ORF">JCM21714_4498</name>
</gene>
<dbReference type="InterPro" id="IPR013324">
    <property type="entry name" value="RNA_pol_sigma_r3/r4-like"/>
</dbReference>
<dbReference type="STRING" id="1298598.JCM21714_4498"/>
<comment type="caution">
    <text evidence="2">The sequence shown here is derived from an EMBL/GenBank/DDBJ whole genome shotgun (WGS) entry which is preliminary data.</text>
</comment>
<organism evidence="2 3">
    <name type="scientific">Gracilibacillus boraciitolerans JCM 21714</name>
    <dbReference type="NCBI Taxonomy" id="1298598"/>
    <lineage>
        <taxon>Bacteria</taxon>
        <taxon>Bacillati</taxon>
        <taxon>Bacillota</taxon>
        <taxon>Bacilli</taxon>
        <taxon>Bacillales</taxon>
        <taxon>Bacillaceae</taxon>
        <taxon>Gracilibacillus</taxon>
    </lineage>
</organism>
<dbReference type="Proteomes" id="UP000019102">
    <property type="component" value="Unassembled WGS sequence"/>
</dbReference>
<dbReference type="RefSeq" id="WP_235183001.1">
    <property type="nucleotide sequence ID" value="NZ_BAVS01000047.1"/>
</dbReference>
<dbReference type="NCBIfam" id="TIGR02937">
    <property type="entry name" value="sigma70-ECF"/>
    <property type="match status" value="1"/>
</dbReference>
<dbReference type="Pfam" id="PF04542">
    <property type="entry name" value="Sigma70_r2"/>
    <property type="match status" value="1"/>
</dbReference>
<name>W4VQU7_9BACI</name>
<evidence type="ECO:0000313" key="3">
    <source>
        <dbReference type="Proteomes" id="UP000019102"/>
    </source>
</evidence>
<dbReference type="GO" id="GO:0003700">
    <property type="term" value="F:DNA-binding transcription factor activity"/>
    <property type="evidence" value="ECO:0007669"/>
    <property type="project" value="InterPro"/>
</dbReference>
<evidence type="ECO:0000259" key="1">
    <source>
        <dbReference type="Pfam" id="PF04542"/>
    </source>
</evidence>
<evidence type="ECO:0000313" key="2">
    <source>
        <dbReference type="EMBL" id="GAE95279.1"/>
    </source>
</evidence>
<dbReference type="SUPFAM" id="SSF88946">
    <property type="entry name" value="Sigma2 domain of RNA polymerase sigma factors"/>
    <property type="match status" value="1"/>
</dbReference>
<dbReference type="InterPro" id="IPR007394">
    <property type="entry name" value="UPF0122"/>
</dbReference>
<accession>W4VQU7</accession>
<dbReference type="InterPro" id="IPR007627">
    <property type="entry name" value="RNA_pol_sigma70_r2"/>
</dbReference>
<dbReference type="Pfam" id="PF04297">
    <property type="entry name" value="UPF0122"/>
    <property type="match status" value="1"/>
</dbReference>
<dbReference type="eggNOG" id="COG1595">
    <property type="taxonomic scope" value="Bacteria"/>
</dbReference>
<dbReference type="AlphaFoldDB" id="W4VQU7"/>
<dbReference type="SUPFAM" id="SSF88659">
    <property type="entry name" value="Sigma3 and sigma4 domains of RNA polymerase sigma factors"/>
    <property type="match status" value="1"/>
</dbReference>
<dbReference type="EMBL" id="BAVS01000047">
    <property type="protein sequence ID" value="GAE95279.1"/>
    <property type="molecule type" value="Genomic_DNA"/>
</dbReference>
<dbReference type="InterPro" id="IPR013325">
    <property type="entry name" value="RNA_pol_sigma_r2"/>
</dbReference>
<reference evidence="2 3" key="1">
    <citation type="journal article" date="2014" name="Genome Announc.">
        <title>Draft Genome Sequence of the Boron-Tolerant and Moderately Halotolerant Bacterium Gracilibacillus boraciitolerans JCM 21714T.</title>
        <authorList>
            <person name="Ahmed I."/>
            <person name="Oshima K."/>
            <person name="Suda W."/>
            <person name="Kitamura K."/>
            <person name="Iida T."/>
            <person name="Ohmori Y."/>
            <person name="Fujiwara T."/>
            <person name="Hattori M."/>
            <person name="Ohkuma M."/>
        </authorList>
    </citation>
    <scope>NUCLEOTIDE SEQUENCE [LARGE SCALE GENOMIC DNA]</scope>
    <source>
        <strain evidence="2 3">JCM 21714</strain>
    </source>
</reference>